<feature type="domain" description="Vta1/callose synthase N-terminal" evidence="10">
    <location>
        <begin position="14"/>
        <end position="156"/>
    </location>
</feature>
<evidence type="ECO:0000256" key="1">
    <source>
        <dbReference type="ARBA" id="ARBA00004481"/>
    </source>
</evidence>
<evidence type="ECO:0000256" key="4">
    <source>
        <dbReference type="ARBA" id="ARBA00022448"/>
    </source>
</evidence>
<accession>A0AAN9ZES9</accession>
<dbReference type="PANTHER" id="PTHR46009:SF1">
    <property type="entry name" value="VACUOLAR PROTEIN SORTING-ASSOCIATED PROTEIN VTA1 HOMOLOG"/>
    <property type="match status" value="1"/>
</dbReference>
<dbReference type="GO" id="GO:0015031">
    <property type="term" value="P:protein transport"/>
    <property type="evidence" value="ECO:0007669"/>
    <property type="project" value="UniProtKB-KW"/>
</dbReference>
<comment type="similarity">
    <text evidence="3">Belongs to the VTA1 family.</text>
</comment>
<keyword evidence="8" id="KW-0472">Membrane</keyword>
<evidence type="ECO:0000256" key="2">
    <source>
        <dbReference type="ARBA" id="ARBA00004496"/>
    </source>
</evidence>
<feature type="compositionally biased region" description="Gly residues" evidence="9">
    <location>
        <begin position="178"/>
        <end position="189"/>
    </location>
</feature>
<feature type="compositionally biased region" description="Low complexity" evidence="9">
    <location>
        <begin position="236"/>
        <end position="245"/>
    </location>
</feature>
<evidence type="ECO:0000256" key="8">
    <source>
        <dbReference type="ARBA" id="ARBA00023136"/>
    </source>
</evidence>
<name>A0AAN9ZES9_9ORTH</name>
<feature type="region of interest" description="Disordered" evidence="9">
    <location>
        <begin position="160"/>
        <end position="257"/>
    </location>
</feature>
<dbReference type="Pfam" id="PF04652">
    <property type="entry name" value="Vta1"/>
    <property type="match status" value="1"/>
</dbReference>
<dbReference type="Proteomes" id="UP001378592">
    <property type="component" value="Unassembled WGS sequence"/>
</dbReference>
<keyword evidence="4" id="KW-0813">Transport</keyword>
<feature type="compositionally biased region" description="Low complexity" evidence="9">
    <location>
        <begin position="214"/>
        <end position="229"/>
    </location>
</feature>
<keyword evidence="7" id="KW-0653">Protein transport</keyword>
<dbReference type="InterPro" id="IPR023175">
    <property type="entry name" value="Vta1/CALS_N_sf"/>
</dbReference>
<comment type="subcellular location">
    <subcellularLocation>
        <location evidence="2">Cytoplasm</location>
    </subcellularLocation>
    <subcellularLocation>
        <location evidence="1">Endosome membrane</location>
        <topology evidence="1">Peripheral membrane protein</topology>
    </subcellularLocation>
</comment>
<dbReference type="InterPro" id="IPR041212">
    <property type="entry name" value="Vta1_C"/>
</dbReference>
<comment type="caution">
    <text evidence="12">The sequence shown here is derived from an EMBL/GenBank/DDBJ whole genome shotgun (WGS) entry which is preliminary data.</text>
</comment>
<evidence type="ECO:0000256" key="9">
    <source>
        <dbReference type="SAM" id="MobiDB-lite"/>
    </source>
</evidence>
<keyword evidence="13" id="KW-1185">Reference proteome</keyword>
<feature type="domain" description="Vta1 C-terminal" evidence="11">
    <location>
        <begin position="278"/>
        <end position="314"/>
    </location>
</feature>
<evidence type="ECO:0000313" key="12">
    <source>
        <dbReference type="EMBL" id="KAK7872022.1"/>
    </source>
</evidence>
<reference evidence="12 13" key="1">
    <citation type="submission" date="2024-03" db="EMBL/GenBank/DDBJ databases">
        <title>The genome assembly and annotation of the cricket Gryllus longicercus Weissman &amp; Gray.</title>
        <authorList>
            <person name="Szrajer S."/>
            <person name="Gray D."/>
            <person name="Ylla G."/>
        </authorList>
    </citation>
    <scope>NUCLEOTIDE SEQUENCE [LARGE SCALE GENOMIC DNA]</scope>
    <source>
        <strain evidence="12">DAG 2021-001</strain>
        <tissue evidence="12">Whole body minus gut</tissue>
    </source>
</reference>
<keyword evidence="5" id="KW-0963">Cytoplasm</keyword>
<organism evidence="12 13">
    <name type="scientific">Gryllus longicercus</name>
    <dbReference type="NCBI Taxonomy" id="2509291"/>
    <lineage>
        <taxon>Eukaryota</taxon>
        <taxon>Metazoa</taxon>
        <taxon>Ecdysozoa</taxon>
        <taxon>Arthropoda</taxon>
        <taxon>Hexapoda</taxon>
        <taxon>Insecta</taxon>
        <taxon>Pterygota</taxon>
        <taxon>Neoptera</taxon>
        <taxon>Polyneoptera</taxon>
        <taxon>Orthoptera</taxon>
        <taxon>Ensifera</taxon>
        <taxon>Gryllidea</taxon>
        <taxon>Grylloidea</taxon>
        <taxon>Gryllidae</taxon>
        <taxon>Gryllinae</taxon>
        <taxon>Gryllus</taxon>
    </lineage>
</organism>
<dbReference type="AlphaFoldDB" id="A0AAN9ZES9"/>
<evidence type="ECO:0000259" key="10">
    <source>
        <dbReference type="Pfam" id="PF04652"/>
    </source>
</evidence>
<dbReference type="InterPro" id="IPR044538">
    <property type="entry name" value="Vta1-like"/>
</dbReference>
<dbReference type="Gene3D" id="1.25.40.270">
    <property type="entry name" value="Vacuolar protein sorting-associated protein vta1"/>
    <property type="match status" value="1"/>
</dbReference>
<dbReference type="GO" id="GO:0005771">
    <property type="term" value="C:multivesicular body"/>
    <property type="evidence" value="ECO:0007669"/>
    <property type="project" value="TreeGrafter"/>
</dbReference>
<dbReference type="Pfam" id="PF18097">
    <property type="entry name" value="Vta1_C"/>
    <property type="match status" value="1"/>
</dbReference>
<dbReference type="EMBL" id="JAZDUA010000030">
    <property type="protein sequence ID" value="KAK7872022.1"/>
    <property type="molecule type" value="Genomic_DNA"/>
</dbReference>
<sequence length="320" mass="34699">MSVQFPPCPTSLKSIQHYLKTAAEHDQRDPVISYWCRLYALQCALKIDKKSDEAKVLLVRLMDWLETQKQALADNESITNDIAAQAHIENYALKLFVYADTQDRASNFGKNVVKAFYTSGMLFDVLQTFGELTEEIMQNRKYAKWKAAYIHNCLKNGETPIPGPIQDENNPEDDELGAVGGNTVEGGAGSSNPLGFYSPPPNQPSPYMPPPSASPNEPSSPSATPGASPYFPPSGYPSTPSGGVPTDLADLNSGFSSPNIAIPGSNSYPEGSSVVLKPEQITKAQKYCKYAASALNYDDVSTAVNYLEKAMKLLKTGVDA</sequence>
<evidence type="ECO:0000256" key="3">
    <source>
        <dbReference type="ARBA" id="ARBA00007895"/>
    </source>
</evidence>
<evidence type="ECO:0000256" key="7">
    <source>
        <dbReference type="ARBA" id="ARBA00022927"/>
    </source>
</evidence>
<evidence type="ECO:0000256" key="5">
    <source>
        <dbReference type="ARBA" id="ARBA00022490"/>
    </source>
</evidence>
<feature type="compositionally biased region" description="Pro residues" evidence="9">
    <location>
        <begin position="198"/>
        <end position="213"/>
    </location>
</feature>
<evidence type="ECO:0000256" key="6">
    <source>
        <dbReference type="ARBA" id="ARBA00022753"/>
    </source>
</evidence>
<dbReference type="InterPro" id="IPR039431">
    <property type="entry name" value="Vta1/CALS_N"/>
</dbReference>
<protein>
    <submittedName>
        <fullName evidence="12">Uncharacterized protein</fullName>
    </submittedName>
</protein>
<keyword evidence="6" id="KW-0967">Endosome</keyword>
<dbReference type="GO" id="GO:0010008">
    <property type="term" value="C:endosome membrane"/>
    <property type="evidence" value="ECO:0007669"/>
    <property type="project" value="UniProtKB-SubCell"/>
</dbReference>
<dbReference type="PANTHER" id="PTHR46009">
    <property type="entry name" value="VACUOLAR PROTEIN SORTING-ASSOCIATED PROTEIN VTA1 HOMOLOG"/>
    <property type="match status" value="1"/>
</dbReference>
<evidence type="ECO:0000313" key="13">
    <source>
        <dbReference type="Proteomes" id="UP001378592"/>
    </source>
</evidence>
<proteinExistence type="inferred from homology"/>
<dbReference type="GO" id="GO:0032511">
    <property type="term" value="P:late endosome to vacuole transport via multivesicular body sorting pathway"/>
    <property type="evidence" value="ECO:0007669"/>
    <property type="project" value="InterPro"/>
</dbReference>
<gene>
    <name evidence="12" type="ORF">R5R35_004535</name>
</gene>
<dbReference type="Gene3D" id="1.20.5.420">
    <property type="entry name" value="Immunoglobulin FC, subunit C"/>
    <property type="match status" value="1"/>
</dbReference>
<evidence type="ECO:0000259" key="11">
    <source>
        <dbReference type="Pfam" id="PF18097"/>
    </source>
</evidence>